<proteinExistence type="predicted"/>
<dbReference type="Pfam" id="PF03372">
    <property type="entry name" value="Exo_endo_phos"/>
    <property type="match status" value="1"/>
</dbReference>
<evidence type="ECO:0000313" key="3">
    <source>
        <dbReference type="Proteomes" id="UP001152795"/>
    </source>
</evidence>
<dbReference type="OrthoDB" id="5987609at2759"/>
<dbReference type="PANTHER" id="PTHR47510">
    <property type="entry name" value="REVERSE TRANSCRIPTASE DOMAIN-CONTAINING PROTEIN"/>
    <property type="match status" value="1"/>
</dbReference>
<dbReference type="PANTHER" id="PTHR47510:SF3">
    <property type="entry name" value="ENDO_EXONUCLEASE_PHOSPHATASE DOMAIN-CONTAINING PROTEIN"/>
    <property type="match status" value="1"/>
</dbReference>
<reference evidence="2" key="1">
    <citation type="submission" date="2020-04" db="EMBL/GenBank/DDBJ databases">
        <authorList>
            <person name="Alioto T."/>
            <person name="Alioto T."/>
            <person name="Gomez Garrido J."/>
        </authorList>
    </citation>
    <scope>NUCLEOTIDE SEQUENCE</scope>
    <source>
        <strain evidence="2">A484AB</strain>
    </source>
</reference>
<dbReference type="InterPro" id="IPR005135">
    <property type="entry name" value="Endo/exonuclease/phosphatase"/>
</dbReference>
<name>A0A6S7I1U8_PARCT</name>
<sequence length="420" mass="47987">THCSVNTLLSWKSIGPVFQRSTPQLTHCSVHHRYELSSFKNIAMKRMTDPPKQILLNPSKKSSTPYLPDNCSCDNETVSTIPVIISKRINKKYNVRYRHDSIRPNNLIKIPIKHLPGSQHTFVPSLMLSNVMSLVPKIDELREVILNSDVEIACITKTWLRDHIDDNVVNVSGFRLVRLDRINSQHGGVCMYVRNNIQYNIVQDLLDSNFEIVWVHIHPTRLPRGIPCIIIGTLYHPPSANNREILDHLLKCLSTIESRFPNSGVILLGDFNNLNVSRIKRNFRLKQIVNFPTRGRNTLDLILTNLKDYYASPIKLSPLGLSDHVTVKVLPLSRTTTSKSKTSIKTRDIRPTERLAMRTYLEAVDIQTLIDNKISCEEKTTMLEKIVSTGMNSLLPMKRKTIIANEPPWLNENLKKLIPT</sequence>
<dbReference type="GO" id="GO:0003824">
    <property type="term" value="F:catalytic activity"/>
    <property type="evidence" value="ECO:0007669"/>
    <property type="project" value="InterPro"/>
</dbReference>
<dbReference type="InterPro" id="IPR036691">
    <property type="entry name" value="Endo/exonu/phosph_ase_sf"/>
</dbReference>
<feature type="non-terminal residue" evidence="2">
    <location>
        <position position="1"/>
    </location>
</feature>
<protein>
    <recommendedName>
        <fullName evidence="1">Endonuclease/exonuclease/phosphatase domain-containing protein</fullName>
    </recommendedName>
</protein>
<dbReference type="SUPFAM" id="SSF56219">
    <property type="entry name" value="DNase I-like"/>
    <property type="match status" value="1"/>
</dbReference>
<comment type="caution">
    <text evidence="2">The sequence shown here is derived from an EMBL/GenBank/DDBJ whole genome shotgun (WGS) entry which is preliminary data.</text>
</comment>
<dbReference type="AlphaFoldDB" id="A0A6S7I1U8"/>
<accession>A0A6S7I1U8</accession>
<keyword evidence="3" id="KW-1185">Reference proteome</keyword>
<dbReference type="EMBL" id="CACRXK020003838">
    <property type="protein sequence ID" value="CAB4000442.1"/>
    <property type="molecule type" value="Genomic_DNA"/>
</dbReference>
<feature type="non-terminal residue" evidence="2">
    <location>
        <position position="420"/>
    </location>
</feature>
<evidence type="ECO:0000313" key="2">
    <source>
        <dbReference type="EMBL" id="CAB4000442.1"/>
    </source>
</evidence>
<dbReference type="Gene3D" id="3.60.10.10">
    <property type="entry name" value="Endonuclease/exonuclease/phosphatase"/>
    <property type="match status" value="1"/>
</dbReference>
<gene>
    <name evidence="2" type="ORF">PACLA_8A021852</name>
</gene>
<dbReference type="Proteomes" id="UP001152795">
    <property type="component" value="Unassembled WGS sequence"/>
</dbReference>
<evidence type="ECO:0000259" key="1">
    <source>
        <dbReference type="Pfam" id="PF03372"/>
    </source>
</evidence>
<organism evidence="2 3">
    <name type="scientific">Paramuricea clavata</name>
    <name type="common">Red gorgonian</name>
    <name type="synonym">Violescent sea-whip</name>
    <dbReference type="NCBI Taxonomy" id="317549"/>
    <lineage>
        <taxon>Eukaryota</taxon>
        <taxon>Metazoa</taxon>
        <taxon>Cnidaria</taxon>
        <taxon>Anthozoa</taxon>
        <taxon>Octocorallia</taxon>
        <taxon>Malacalcyonacea</taxon>
        <taxon>Plexauridae</taxon>
        <taxon>Paramuricea</taxon>
    </lineage>
</organism>
<feature type="domain" description="Endonuclease/exonuclease/phosphatase" evidence="1">
    <location>
        <begin position="132"/>
        <end position="324"/>
    </location>
</feature>